<dbReference type="GO" id="GO:0044550">
    <property type="term" value="P:secondary metabolite biosynthetic process"/>
    <property type="evidence" value="ECO:0007669"/>
    <property type="project" value="TreeGrafter"/>
</dbReference>
<feature type="domain" description="Beta-ketoacyl-[acyl-carrier-protein] synthase III N-terminal" evidence="5">
    <location>
        <begin position="108"/>
        <end position="172"/>
    </location>
</feature>
<evidence type="ECO:0000256" key="1">
    <source>
        <dbReference type="ARBA" id="ARBA00022490"/>
    </source>
</evidence>
<evidence type="ECO:0000256" key="3">
    <source>
        <dbReference type="ARBA" id="ARBA00023315"/>
    </source>
</evidence>
<keyword evidence="3" id="KW-0012">Acyltransferase</keyword>
<dbReference type="AlphaFoldDB" id="Q0R4P5"/>
<reference evidence="6" key="2">
    <citation type="submission" date="2006-08" db="EMBL/GenBank/DDBJ databases">
        <authorList>
            <person name="Jia X.-Y."/>
            <person name="Zhao Q.-F."/>
            <person name="Tian Z.-H."/>
            <person name="Tang G.-L."/>
            <person name="Liu W."/>
        </authorList>
    </citation>
    <scope>NUCLEOTIDE SEQUENCE</scope>
</reference>
<dbReference type="InterPro" id="IPR013747">
    <property type="entry name" value="ACP_syn_III_C"/>
</dbReference>
<dbReference type="PDB" id="7EQI">
    <property type="method" value="X-ray"/>
    <property type="resolution" value="3.10 A"/>
    <property type="chains" value="A/B/C/D/E/F/G/H=1-347"/>
</dbReference>
<feature type="domain" description="Beta-ketoacyl-[acyl-carrier-protein] synthase III C-terminal" evidence="4">
    <location>
        <begin position="248"/>
        <end position="338"/>
    </location>
</feature>
<name>Q0R4P5_STRAT</name>
<dbReference type="Gene3D" id="3.40.47.10">
    <property type="match status" value="2"/>
</dbReference>
<dbReference type="SMR" id="Q0R4P5"/>
<accession>Q0R4P5</accession>
<dbReference type="EMBL" id="DQ116941">
    <property type="protein sequence ID" value="AAZ77676.1"/>
    <property type="molecule type" value="Genomic_DNA"/>
</dbReference>
<evidence type="ECO:0000313" key="6">
    <source>
        <dbReference type="EMBL" id="AAZ77676.1"/>
    </source>
</evidence>
<keyword evidence="1" id="KW-0963">Cytoplasm</keyword>
<dbReference type="InterPro" id="IPR013751">
    <property type="entry name" value="ACP_syn_III_N"/>
</dbReference>
<dbReference type="PANTHER" id="PTHR34069:SF2">
    <property type="entry name" value="BETA-KETOACYL-[ACYL-CARRIER-PROTEIN] SYNTHASE III"/>
    <property type="match status" value="1"/>
</dbReference>
<dbReference type="PANTHER" id="PTHR34069">
    <property type="entry name" value="3-OXOACYL-[ACYL-CARRIER-PROTEIN] SYNTHASE 3"/>
    <property type="match status" value="1"/>
</dbReference>
<reference evidence="6" key="1">
    <citation type="journal article" date="2006" name="Chem. Biol.">
        <title>Genetic characterization of the chlorothricin gene cluster as a model for spirotetronate antibiotic biosynthesis.</title>
        <authorList>
            <person name="Jia X.Y."/>
            <person name="Tian Z.H."/>
            <person name="Shao L."/>
            <person name="Qu X.D."/>
            <person name="Zhao Q.F."/>
            <person name="Tang J."/>
            <person name="Tang G.L."/>
            <person name="Liu W."/>
        </authorList>
    </citation>
    <scope>NUCLEOTIDE SEQUENCE</scope>
</reference>
<dbReference type="InterPro" id="IPR016039">
    <property type="entry name" value="Thiolase-like"/>
</dbReference>
<dbReference type="CDD" id="cd00827">
    <property type="entry name" value="init_cond_enzymes"/>
    <property type="match status" value="1"/>
</dbReference>
<keyword evidence="7" id="KW-0002">3D-structure</keyword>
<keyword evidence="2" id="KW-0808">Transferase</keyword>
<evidence type="ECO:0007829" key="7">
    <source>
        <dbReference type="PDB" id="7EQI"/>
    </source>
</evidence>
<evidence type="ECO:0000256" key="2">
    <source>
        <dbReference type="ARBA" id="ARBA00022679"/>
    </source>
</evidence>
<evidence type="ECO:0000259" key="4">
    <source>
        <dbReference type="Pfam" id="PF08541"/>
    </source>
</evidence>
<dbReference type="GO" id="GO:0006633">
    <property type="term" value="P:fatty acid biosynthetic process"/>
    <property type="evidence" value="ECO:0007669"/>
    <property type="project" value="InterPro"/>
</dbReference>
<protein>
    <submittedName>
        <fullName evidence="6">ChlB3</fullName>
    </submittedName>
</protein>
<organism evidence="6">
    <name type="scientific">Streptomyces antibioticus</name>
    <dbReference type="NCBI Taxonomy" id="1890"/>
    <lineage>
        <taxon>Bacteria</taxon>
        <taxon>Bacillati</taxon>
        <taxon>Actinomycetota</taxon>
        <taxon>Actinomycetes</taxon>
        <taxon>Kitasatosporales</taxon>
        <taxon>Streptomycetaceae</taxon>
        <taxon>Streptomyces</taxon>
    </lineage>
</organism>
<reference evidence="7" key="3">
    <citation type="journal article" date="2022" name="Molecules">
        <title>Structural Insight of KSIII (beta-Ketoacyl-ACP Synthase)-like Acyltransferase ChlB3 in the Biosynthesis of Chlorothricin.</title>
        <authorList>
            <person name="Saeed A.U."/>
            <person name="Rahman M.U."/>
            <person name="Chen H.F."/>
            <person name="Zheng J."/>
        </authorList>
    </citation>
    <scope>X-RAY CRYSTALLOGRAPHY (3.10 ANGSTROMS)</scope>
</reference>
<dbReference type="GO" id="GO:0004315">
    <property type="term" value="F:3-oxoacyl-[acyl-carrier-protein] synthase activity"/>
    <property type="evidence" value="ECO:0007669"/>
    <property type="project" value="InterPro"/>
</dbReference>
<evidence type="ECO:0000259" key="5">
    <source>
        <dbReference type="Pfam" id="PF08545"/>
    </source>
</evidence>
<dbReference type="SUPFAM" id="SSF53901">
    <property type="entry name" value="Thiolase-like"/>
    <property type="match status" value="1"/>
</dbReference>
<proteinExistence type="evidence at protein level"/>
<sequence length="347" mass="36983">MRTPDIFIKATGRFLPETVSVEWAVEQGHYSAEDAELHELGGAAVAGDTPAPDMALWAAQQAVKRCGHRPEDLGLLLYVDSWHQGPDGWQPQYYLQRHLVGGDVLAVEIQQGCNGMFSALELAAAHLRAGPRPGSALVVAADNFGTPLFDRWTTGPGYIAGDGAGAVVLTTEPGFARLLAVRSLAVPEAEQMHRGAEPLFPPGATIGRPLNFTSRNAAFRELSLTEGLGTGALMRVHQRTLEVVEKTLSEAGITLGDITRVAYMNFSREIVEQRCMAALGLPMSASTWEFGRKLGHLGASDQVVALDELVTTGELGPGDHLLMLGMGPGVTLSCAVVKVLTPAPWSD</sequence>
<dbReference type="Pfam" id="PF08545">
    <property type="entry name" value="ACP_syn_III"/>
    <property type="match status" value="1"/>
</dbReference>
<dbReference type="Pfam" id="PF08541">
    <property type="entry name" value="ACP_syn_III_C"/>
    <property type="match status" value="1"/>
</dbReference>